<dbReference type="CDD" id="cd00433">
    <property type="entry name" value="Peptidase_M17"/>
    <property type="match status" value="1"/>
</dbReference>
<evidence type="ECO:0000256" key="1">
    <source>
        <dbReference type="ARBA" id="ARBA00000135"/>
    </source>
</evidence>
<organism evidence="10 11">
    <name type="scientific">Gluconacetobacter diazotrophicus (strain ATCC 49037 / DSM 5601 / CCUG 37298 / CIP 103539 / LMG 7603 / PAl5)</name>
    <dbReference type="NCBI Taxonomy" id="272568"/>
    <lineage>
        <taxon>Bacteria</taxon>
        <taxon>Pseudomonadati</taxon>
        <taxon>Pseudomonadota</taxon>
        <taxon>Alphaproteobacteria</taxon>
        <taxon>Acetobacterales</taxon>
        <taxon>Acetobacteraceae</taxon>
        <taxon>Gluconacetobacter</taxon>
    </lineage>
</organism>
<dbReference type="PROSITE" id="PS00631">
    <property type="entry name" value="CYTOSOL_AP"/>
    <property type="match status" value="1"/>
</dbReference>
<feature type="binding site" evidence="8">
    <location>
        <position position="289"/>
    </location>
    <ligand>
        <name>Mn(2+)</name>
        <dbReference type="ChEBI" id="CHEBI:29035"/>
        <label>1</label>
    </ligand>
</feature>
<feature type="binding site" evidence="8">
    <location>
        <position position="307"/>
    </location>
    <ligand>
        <name>Mn(2+)</name>
        <dbReference type="ChEBI" id="CHEBI:29035"/>
        <label>2</label>
    </ligand>
</feature>
<accession>A9H1J4</accession>
<dbReference type="Pfam" id="PF02789">
    <property type="entry name" value="Peptidase_M17_N"/>
    <property type="match status" value="1"/>
</dbReference>
<evidence type="ECO:0000256" key="6">
    <source>
        <dbReference type="ARBA" id="ARBA00022801"/>
    </source>
</evidence>
<keyword evidence="5 8" id="KW-0645">Protease</keyword>
<dbReference type="InterPro" id="IPR043472">
    <property type="entry name" value="Macro_dom-like"/>
</dbReference>
<dbReference type="Proteomes" id="UP000001176">
    <property type="component" value="Chromosome"/>
</dbReference>
<keyword evidence="8" id="KW-0963">Cytoplasm</keyword>
<comment type="function">
    <text evidence="8">Presumably involved in the processing and regular turnover of intracellular proteins. Catalyzes the removal of unsubstituted N-terminal amino acids from various peptides.</text>
</comment>
<feature type="binding site" evidence="8">
    <location>
        <position position="289"/>
    </location>
    <ligand>
        <name>Mn(2+)</name>
        <dbReference type="ChEBI" id="CHEBI:29035"/>
        <label>2</label>
    </ligand>
</feature>
<dbReference type="PANTHER" id="PTHR11963">
    <property type="entry name" value="LEUCINE AMINOPEPTIDASE-RELATED"/>
    <property type="match status" value="1"/>
</dbReference>
<dbReference type="PANTHER" id="PTHR11963:SF23">
    <property type="entry name" value="CYTOSOL AMINOPEPTIDASE"/>
    <property type="match status" value="1"/>
</dbReference>
<dbReference type="NCBIfam" id="NF002075">
    <property type="entry name" value="PRK00913.2-2"/>
    <property type="match status" value="1"/>
</dbReference>
<dbReference type="EC" id="3.4.11.1" evidence="8"/>
<comment type="subcellular location">
    <subcellularLocation>
        <location evidence="8">Cytoplasm</location>
    </subcellularLocation>
</comment>
<feature type="active site" evidence="8">
    <location>
        <position position="370"/>
    </location>
</feature>
<name>A9H1J4_GLUDA</name>
<evidence type="ECO:0000259" key="9">
    <source>
        <dbReference type="PROSITE" id="PS00631"/>
    </source>
</evidence>
<keyword evidence="8" id="KW-0479">Metal-binding</keyword>
<keyword evidence="4 8" id="KW-0031">Aminopeptidase</keyword>
<dbReference type="InterPro" id="IPR011356">
    <property type="entry name" value="Leucine_aapep/pepB"/>
</dbReference>
<dbReference type="NCBIfam" id="NF002073">
    <property type="entry name" value="PRK00913.1-2"/>
    <property type="match status" value="1"/>
</dbReference>
<dbReference type="Pfam" id="PF00883">
    <property type="entry name" value="Peptidase_M17"/>
    <property type="match status" value="1"/>
</dbReference>
<feature type="active site" evidence="8">
    <location>
        <position position="296"/>
    </location>
</feature>
<feature type="binding site" evidence="8">
    <location>
        <position position="368"/>
    </location>
    <ligand>
        <name>Mn(2+)</name>
        <dbReference type="ChEBI" id="CHEBI:29035"/>
        <label>2</label>
    </ligand>
</feature>
<dbReference type="InterPro" id="IPR000819">
    <property type="entry name" value="Peptidase_M17_C"/>
</dbReference>
<dbReference type="GO" id="GO:0005737">
    <property type="term" value="C:cytoplasm"/>
    <property type="evidence" value="ECO:0007669"/>
    <property type="project" value="UniProtKB-SubCell"/>
</dbReference>
<evidence type="ECO:0000256" key="2">
    <source>
        <dbReference type="ARBA" id="ARBA00000967"/>
    </source>
</evidence>
<dbReference type="EMBL" id="AM889285">
    <property type="protein sequence ID" value="CAP57263.1"/>
    <property type="molecule type" value="Genomic_DNA"/>
</dbReference>
<dbReference type="InterPro" id="IPR023042">
    <property type="entry name" value="Peptidase_M17_leu_NH2_pept"/>
</dbReference>
<evidence type="ECO:0000313" key="10">
    <source>
        <dbReference type="EMBL" id="CAP57263.1"/>
    </source>
</evidence>
<feature type="binding site" evidence="8">
    <location>
        <position position="284"/>
    </location>
    <ligand>
        <name>Mn(2+)</name>
        <dbReference type="ChEBI" id="CHEBI:29035"/>
        <label>2</label>
    </ligand>
</feature>
<dbReference type="AlphaFoldDB" id="A9H1J4"/>
<protein>
    <recommendedName>
        <fullName evidence="8">Probable cytosol aminopeptidase</fullName>
        <ecNumber evidence="8">3.4.11.1</ecNumber>
    </recommendedName>
    <alternativeName>
        <fullName evidence="8">Leucine aminopeptidase</fullName>
        <shortName evidence="8">LAP</shortName>
        <ecNumber evidence="8">3.4.11.10</ecNumber>
    </alternativeName>
    <alternativeName>
        <fullName evidence="8">Leucyl aminopeptidase</fullName>
    </alternativeName>
</protein>
<dbReference type="GO" id="GO:0070006">
    <property type="term" value="F:metalloaminopeptidase activity"/>
    <property type="evidence" value="ECO:0007669"/>
    <property type="project" value="InterPro"/>
</dbReference>
<dbReference type="SUPFAM" id="SSF53187">
    <property type="entry name" value="Zn-dependent exopeptidases"/>
    <property type="match status" value="1"/>
</dbReference>
<keyword evidence="7 8" id="KW-0464">Manganese</keyword>
<dbReference type="KEGG" id="gdi:GDI3320"/>
<comment type="catalytic activity">
    <reaction evidence="1 8">
        <text>Release of an N-terminal amino acid, Xaa-|-Yaa-, in which Xaa is preferably Leu, but may be other amino acids including Pro although not Arg or Lys, and Yaa may be Pro. Amino acid amides and methyl esters are also readily hydrolyzed, but rates on arylamides are exceedingly low.</text>
        <dbReference type="EC" id="3.4.11.1"/>
    </reaction>
</comment>
<dbReference type="PRINTS" id="PR00481">
    <property type="entry name" value="LAMNOPPTDASE"/>
</dbReference>
<comment type="catalytic activity">
    <reaction evidence="2 8">
        <text>Release of an N-terminal amino acid, preferentially leucine, but not glutamic or aspartic acids.</text>
        <dbReference type="EC" id="3.4.11.10"/>
    </reaction>
</comment>
<dbReference type="HAMAP" id="MF_00181">
    <property type="entry name" value="Cytosol_peptidase_M17"/>
    <property type="match status" value="1"/>
</dbReference>
<evidence type="ECO:0000256" key="4">
    <source>
        <dbReference type="ARBA" id="ARBA00022438"/>
    </source>
</evidence>
<reference evidence="10 11" key="1">
    <citation type="journal article" date="2009" name="BMC Genomics">
        <title>Complete genome sequence of the sugarcane nitrogen-fixing endophyte Gluconacetobacter diazotrophicus Pal5.</title>
        <authorList>
            <person name="Bertalan M."/>
            <person name="Albano R."/>
            <person name="Padua V."/>
            <person name="Rouws L."/>
            <person name="Rojas C."/>
            <person name="Hemerly A."/>
            <person name="Teixeira K."/>
            <person name="Schwab S."/>
            <person name="Araujo J."/>
            <person name="Oliveira A."/>
            <person name="Franca L."/>
            <person name="Magalhaes V."/>
            <person name="Alqueres S."/>
            <person name="Cardoso A."/>
            <person name="Almeida W."/>
            <person name="Loureiro M.M."/>
            <person name="Nogueira E."/>
            <person name="Cidade D."/>
            <person name="Oliveira D."/>
            <person name="Simao T."/>
            <person name="Macedo J."/>
            <person name="Valadao A."/>
            <person name="Dreschsel M."/>
            <person name="Freitas F."/>
            <person name="Vidal M."/>
            <person name="Guedes H."/>
            <person name="Rodrigues E."/>
            <person name="Meneses C."/>
            <person name="Brioso P."/>
            <person name="Pozzer L."/>
            <person name="Figueiredo D."/>
            <person name="Montano H."/>
            <person name="Junior J."/>
            <person name="Filho G."/>
            <person name="Flores V."/>
            <person name="Ferreira B."/>
            <person name="Branco A."/>
            <person name="Gonzalez P."/>
            <person name="Guillobel H."/>
            <person name="Lemos M."/>
            <person name="Seibel L."/>
            <person name="Macedo J."/>
            <person name="Alves-Ferreira M."/>
            <person name="Sachetto-Martins G."/>
            <person name="Coelho A."/>
            <person name="Santos E."/>
            <person name="Amaral G."/>
            <person name="Neves A."/>
            <person name="Pacheco A.B."/>
            <person name="Carvalho D."/>
            <person name="Lery L."/>
            <person name="Bisch P."/>
            <person name="Rossle S.C."/>
            <person name="Urmenyi T."/>
            <person name="Kruger W.V."/>
            <person name="Martins O."/>
            <person name="Baldani J.I."/>
            <person name="Ferreira P.C."/>
        </authorList>
    </citation>
    <scope>NUCLEOTIDE SEQUENCE [LARGE SCALE GENOMIC DNA]</scope>
    <source>
        <strain evidence="11">ATCC 49037 / DSM 5601 / CCUG 37298 / CIP 103539 / LMG 7603 / PAl5</strain>
    </source>
</reference>
<feature type="binding site" evidence="8">
    <location>
        <position position="368"/>
    </location>
    <ligand>
        <name>Mn(2+)</name>
        <dbReference type="ChEBI" id="CHEBI:29035"/>
        <label>1</label>
    </ligand>
</feature>
<dbReference type="Gene3D" id="3.40.630.10">
    <property type="entry name" value="Zn peptidases"/>
    <property type="match status" value="1"/>
</dbReference>
<dbReference type="EC" id="3.4.11.10" evidence="8"/>
<evidence type="ECO:0000256" key="8">
    <source>
        <dbReference type="HAMAP-Rule" id="MF_00181"/>
    </source>
</evidence>
<comment type="similarity">
    <text evidence="3 8">Belongs to the peptidase M17 family.</text>
</comment>
<gene>
    <name evidence="8" type="primary">pepA</name>
    <name evidence="10" type="ordered locus">GDI3320</name>
</gene>
<dbReference type="InterPro" id="IPR008283">
    <property type="entry name" value="Peptidase_M17_N"/>
</dbReference>
<evidence type="ECO:0000256" key="7">
    <source>
        <dbReference type="ARBA" id="ARBA00023211"/>
    </source>
</evidence>
<dbReference type="GO" id="GO:0030145">
    <property type="term" value="F:manganese ion binding"/>
    <property type="evidence" value="ECO:0007669"/>
    <property type="project" value="UniProtKB-UniRule"/>
</dbReference>
<keyword evidence="6 8" id="KW-0378">Hydrolase</keyword>
<evidence type="ECO:0000256" key="3">
    <source>
        <dbReference type="ARBA" id="ARBA00009528"/>
    </source>
</evidence>
<sequence length="517" mass="54122">MFWTDGRAWGILPGKIEGPAVPRNPTRSALMLQTGFSSAALPADGTLALLVSEDGPRPASFTAADSATGGALTRAVEASSFRFTRGRTCMLLAPGGGFDRIVLVGLGKAAEIGVRVVETASAAAVKALGTLAEAAWVAADAVPSELLAHVAHGAALEAYRFDRYQTRPAEESRWRLEEITILAPDAGQAAAWTDLSAVTRGICLARDLVSEPANVLRPPEFAARIEDLRDLGVEVEILDRDAMADLGFGALLGVAQASDAPPRTVIMRWNGGEADAAPLAFIGKGVTFDSGGISIKPAAGMEEMKTDMAGAAAVVGLMAALAGRGARVNVVGAVGLVENMLAGNAQRPGDVVRTLSGQTVEVINTDAEGRLVLADVLWYVQGRFKPRLMVDLATLTGAIVVSLGHGHAGLFSNDDALAGHLLAAGEETGELLWRMPLSDSYREQIKSDIADLKNVGGRPAGAITAAKFLEYFVNDVPWAHLDIAGTAWAKKGVPCTPKGASGFGVRLLDQFVREYHE</sequence>
<feature type="binding site" evidence="8">
    <location>
        <position position="366"/>
    </location>
    <ligand>
        <name>Mn(2+)</name>
        <dbReference type="ChEBI" id="CHEBI:29035"/>
        <label>1</label>
    </ligand>
</feature>
<feature type="domain" description="Cytosol aminopeptidase" evidence="9">
    <location>
        <begin position="364"/>
        <end position="371"/>
    </location>
</feature>
<evidence type="ECO:0000256" key="5">
    <source>
        <dbReference type="ARBA" id="ARBA00022670"/>
    </source>
</evidence>
<evidence type="ECO:0000313" key="11">
    <source>
        <dbReference type="Proteomes" id="UP000001176"/>
    </source>
</evidence>
<keyword evidence="11" id="KW-1185">Reference proteome</keyword>
<dbReference type="NCBIfam" id="NF002074">
    <property type="entry name" value="PRK00913.1-4"/>
    <property type="match status" value="1"/>
</dbReference>
<dbReference type="Gene3D" id="3.40.220.10">
    <property type="entry name" value="Leucine Aminopeptidase, subunit E, domain 1"/>
    <property type="match status" value="1"/>
</dbReference>
<proteinExistence type="inferred from homology"/>
<comment type="cofactor">
    <cofactor evidence="8">
        <name>Mn(2+)</name>
        <dbReference type="ChEBI" id="CHEBI:29035"/>
    </cofactor>
    <text evidence="8">Binds 2 manganese ions per subunit.</text>
</comment>
<dbReference type="NCBIfam" id="NF002077">
    <property type="entry name" value="PRK00913.2-4"/>
    <property type="match status" value="1"/>
</dbReference>
<dbReference type="GO" id="GO:0006508">
    <property type="term" value="P:proteolysis"/>
    <property type="evidence" value="ECO:0007669"/>
    <property type="project" value="UniProtKB-KW"/>
</dbReference>
<dbReference type="SUPFAM" id="SSF52949">
    <property type="entry name" value="Macro domain-like"/>
    <property type="match status" value="1"/>
</dbReference>